<reference evidence="2" key="1">
    <citation type="journal article" date="2013" name="Nat. Genet.">
        <title>The duck genome and transcriptome provide insight into an avian influenza virus reservoir species.</title>
        <authorList>
            <person name="Huang Y."/>
            <person name="Li Y."/>
            <person name="Burt D.W."/>
            <person name="Chen H."/>
            <person name="Zhang Y."/>
            <person name="Qian W."/>
            <person name="Kim H."/>
            <person name="Gan S."/>
            <person name="Zhao Y."/>
            <person name="Li J."/>
            <person name="Yi K."/>
            <person name="Feng H."/>
            <person name="Zhu P."/>
            <person name="Li B."/>
            <person name="Liu Q."/>
            <person name="Fairley S."/>
            <person name="Magor K.E."/>
            <person name="Du Z."/>
            <person name="Hu X."/>
            <person name="Goodman L."/>
            <person name="Tafer H."/>
            <person name="Vignal A."/>
            <person name="Lee T."/>
            <person name="Kim K.W."/>
            <person name="Sheng Z."/>
            <person name="An Y."/>
            <person name="Searle S."/>
            <person name="Herrero J."/>
            <person name="Groenen M.A."/>
            <person name="Crooijmans R.P."/>
            <person name="Faraut T."/>
            <person name="Cai Q."/>
            <person name="Webster R.G."/>
            <person name="Aldridge J.R."/>
            <person name="Warren W.C."/>
            <person name="Bartschat S."/>
            <person name="Kehr S."/>
            <person name="Marz M."/>
            <person name="Stadler P.F."/>
            <person name="Smith J."/>
            <person name="Kraus R.H."/>
            <person name="Zhao Y."/>
            <person name="Ren L."/>
            <person name="Fei J."/>
            <person name="Morisson M."/>
            <person name="Kaiser P."/>
            <person name="Griffin D.K."/>
            <person name="Rao M."/>
            <person name="Pitel F."/>
            <person name="Wang J."/>
            <person name="Li N."/>
        </authorList>
    </citation>
    <scope>NUCLEOTIDE SEQUENCE [LARGE SCALE GENOMIC DNA]</scope>
</reference>
<dbReference type="Proteomes" id="UP000296049">
    <property type="component" value="Unassembled WGS sequence"/>
</dbReference>
<protein>
    <submittedName>
        <fullName evidence="1">Uncharacterized protein</fullName>
    </submittedName>
</protein>
<accession>R0KX89</accession>
<gene>
    <name evidence="1" type="ORF">Anapl_18102</name>
</gene>
<organism evidence="1 2">
    <name type="scientific">Anas platyrhynchos</name>
    <name type="common">Mallard</name>
    <name type="synonym">Anas boschas</name>
    <dbReference type="NCBI Taxonomy" id="8839"/>
    <lineage>
        <taxon>Eukaryota</taxon>
        <taxon>Metazoa</taxon>
        <taxon>Chordata</taxon>
        <taxon>Craniata</taxon>
        <taxon>Vertebrata</taxon>
        <taxon>Euteleostomi</taxon>
        <taxon>Archelosauria</taxon>
        <taxon>Archosauria</taxon>
        <taxon>Dinosauria</taxon>
        <taxon>Saurischia</taxon>
        <taxon>Theropoda</taxon>
        <taxon>Coelurosauria</taxon>
        <taxon>Aves</taxon>
        <taxon>Neognathae</taxon>
        <taxon>Galloanserae</taxon>
        <taxon>Anseriformes</taxon>
        <taxon>Anatidae</taxon>
        <taxon>Anatinae</taxon>
        <taxon>Anas</taxon>
    </lineage>
</organism>
<dbReference type="AlphaFoldDB" id="R0KX89"/>
<evidence type="ECO:0000313" key="2">
    <source>
        <dbReference type="Proteomes" id="UP000296049"/>
    </source>
</evidence>
<evidence type="ECO:0000313" key="1">
    <source>
        <dbReference type="EMBL" id="EOA97883.1"/>
    </source>
</evidence>
<dbReference type="EMBL" id="KB743589">
    <property type="protein sequence ID" value="EOA97883.1"/>
    <property type="molecule type" value="Genomic_DNA"/>
</dbReference>
<keyword evidence="2" id="KW-1185">Reference proteome</keyword>
<name>R0KX89_ANAPL</name>
<sequence length="218" mass="24617">MGLLLIYFLAAVWASSKLSSRSDVRACGAGARSVIRVYGTGLSLLISHQTAESAYITPTSLHSQQRYQPDNHCTGTLLPFHDLSRGAPWKGKGKGKGKGEELPLANGTLDTEQHRSLYPSTVQMKMLVPALKPELQKNNCSQIVEEELFCGEKLRVSWDSFTHDLCLVLYKHEEDLEEDKHRDLDWKVSEQRVISELENEQGLQHLRGQLLMVKLRDF</sequence>
<proteinExistence type="predicted"/>